<dbReference type="GO" id="GO:2000022">
    <property type="term" value="P:regulation of jasmonic acid mediated signaling pathway"/>
    <property type="evidence" value="ECO:0007669"/>
    <property type="project" value="TreeGrafter"/>
</dbReference>
<dbReference type="PROSITE" id="PS51320">
    <property type="entry name" value="TIFY"/>
    <property type="match status" value="1"/>
</dbReference>
<dbReference type="InterPro" id="IPR010399">
    <property type="entry name" value="Tify_dom"/>
</dbReference>
<dbReference type="PANTHER" id="PTHR33077:SF60">
    <property type="entry name" value="TIFY DOMAIN-CONTAINING PROTEIN"/>
    <property type="match status" value="1"/>
</dbReference>
<reference evidence="4" key="1">
    <citation type="submission" date="2020-06" db="EMBL/GenBank/DDBJ databases">
        <title>WGS assembly of Ceratodon purpureus strain R40.</title>
        <authorList>
            <person name="Carey S.B."/>
            <person name="Jenkins J."/>
            <person name="Shu S."/>
            <person name="Lovell J.T."/>
            <person name="Sreedasyam A."/>
            <person name="Maumus F."/>
            <person name="Tiley G.P."/>
            <person name="Fernandez-Pozo N."/>
            <person name="Barry K."/>
            <person name="Chen C."/>
            <person name="Wang M."/>
            <person name="Lipzen A."/>
            <person name="Daum C."/>
            <person name="Saski C.A."/>
            <person name="Payton A.C."/>
            <person name="Mcbreen J.C."/>
            <person name="Conrad R.E."/>
            <person name="Kollar L.M."/>
            <person name="Olsson S."/>
            <person name="Huttunen S."/>
            <person name="Landis J.B."/>
            <person name="Wickett N.J."/>
            <person name="Johnson M.G."/>
            <person name="Rensing S.A."/>
            <person name="Grimwood J."/>
            <person name="Schmutz J."/>
            <person name="Mcdaniel S.F."/>
        </authorList>
    </citation>
    <scope>NUCLEOTIDE SEQUENCE</scope>
    <source>
        <strain evidence="4">R40</strain>
    </source>
</reference>
<evidence type="ECO:0000259" key="3">
    <source>
        <dbReference type="PROSITE" id="PS51320"/>
    </source>
</evidence>
<comment type="caution">
    <text evidence="4">The sequence shown here is derived from an EMBL/GenBank/DDBJ whole genome shotgun (WGS) entry which is preliminary data.</text>
</comment>
<feature type="region of interest" description="Disordered" evidence="2">
    <location>
        <begin position="111"/>
        <end position="211"/>
    </location>
</feature>
<dbReference type="Proteomes" id="UP000822688">
    <property type="component" value="Chromosome V"/>
</dbReference>
<dbReference type="SMART" id="SM00979">
    <property type="entry name" value="TIFY"/>
    <property type="match status" value="1"/>
</dbReference>
<dbReference type="Pfam" id="PF06200">
    <property type="entry name" value="tify"/>
    <property type="match status" value="1"/>
</dbReference>
<evidence type="ECO:0000256" key="1">
    <source>
        <dbReference type="ARBA" id="ARBA00008614"/>
    </source>
</evidence>
<evidence type="ECO:0000313" key="4">
    <source>
        <dbReference type="EMBL" id="KAG0572968.1"/>
    </source>
</evidence>
<feature type="compositionally biased region" description="Polar residues" evidence="2">
    <location>
        <begin position="146"/>
        <end position="155"/>
    </location>
</feature>
<gene>
    <name evidence="4" type="ORF">KC19_VG137800</name>
</gene>
<accession>A0A8T0HQY9</accession>
<dbReference type="PANTHER" id="PTHR33077">
    <property type="entry name" value="PROTEIN TIFY 4A-RELATED-RELATED"/>
    <property type="match status" value="1"/>
</dbReference>
<dbReference type="InterPro" id="IPR018467">
    <property type="entry name" value="CCT_CS"/>
</dbReference>
<dbReference type="AlphaFoldDB" id="A0A8T0HQY9"/>
<evidence type="ECO:0000256" key="2">
    <source>
        <dbReference type="SAM" id="MobiDB-lite"/>
    </source>
</evidence>
<comment type="similarity">
    <text evidence="1">Belongs to the TIFY/JAZ family.</text>
</comment>
<dbReference type="EMBL" id="CM026426">
    <property type="protein sequence ID" value="KAG0572968.1"/>
    <property type="molecule type" value="Genomic_DNA"/>
</dbReference>
<proteinExistence type="inferred from homology"/>
<name>A0A8T0HQY9_CERPU</name>
<feature type="compositionally biased region" description="Polar residues" evidence="2">
    <location>
        <begin position="387"/>
        <end position="414"/>
    </location>
</feature>
<evidence type="ECO:0000313" key="5">
    <source>
        <dbReference type="Proteomes" id="UP000822688"/>
    </source>
</evidence>
<protein>
    <recommendedName>
        <fullName evidence="3">Tify domain-containing protein</fullName>
    </recommendedName>
</protein>
<feature type="region of interest" description="Disordered" evidence="2">
    <location>
        <begin position="364"/>
        <end position="414"/>
    </location>
</feature>
<organism evidence="4 5">
    <name type="scientific">Ceratodon purpureus</name>
    <name type="common">Fire moss</name>
    <name type="synonym">Dicranum purpureum</name>
    <dbReference type="NCBI Taxonomy" id="3225"/>
    <lineage>
        <taxon>Eukaryota</taxon>
        <taxon>Viridiplantae</taxon>
        <taxon>Streptophyta</taxon>
        <taxon>Embryophyta</taxon>
        <taxon>Bryophyta</taxon>
        <taxon>Bryophytina</taxon>
        <taxon>Bryopsida</taxon>
        <taxon>Dicranidae</taxon>
        <taxon>Pseudoditrichales</taxon>
        <taxon>Ditrichaceae</taxon>
        <taxon>Ceratodon</taxon>
    </lineage>
</organism>
<feature type="compositionally biased region" description="Polar residues" evidence="2">
    <location>
        <begin position="308"/>
        <end position="317"/>
    </location>
</feature>
<dbReference type="GO" id="GO:0031347">
    <property type="term" value="P:regulation of defense response"/>
    <property type="evidence" value="ECO:0007669"/>
    <property type="project" value="TreeGrafter"/>
</dbReference>
<dbReference type="Pfam" id="PF09425">
    <property type="entry name" value="Jas_motif"/>
    <property type="match status" value="1"/>
</dbReference>
<dbReference type="GO" id="GO:0009611">
    <property type="term" value="P:response to wounding"/>
    <property type="evidence" value="ECO:0007669"/>
    <property type="project" value="TreeGrafter"/>
</dbReference>
<feature type="compositionally biased region" description="Pro residues" evidence="2">
    <location>
        <begin position="297"/>
        <end position="306"/>
    </location>
</feature>
<feature type="compositionally biased region" description="Low complexity" evidence="2">
    <location>
        <begin position="367"/>
        <end position="384"/>
    </location>
</feature>
<feature type="region of interest" description="Disordered" evidence="2">
    <location>
        <begin position="276"/>
        <end position="324"/>
    </location>
</feature>
<keyword evidence="5" id="KW-1185">Reference proteome</keyword>
<dbReference type="InterPro" id="IPR040390">
    <property type="entry name" value="TIFY/JAZ"/>
</dbReference>
<feature type="region of interest" description="Disordered" evidence="2">
    <location>
        <begin position="1"/>
        <end position="23"/>
    </location>
</feature>
<sequence length="414" mass="43880">MSGMSEGFRNWTDKSGTNSPFAHPGSAGLCRVPWVKKHAMAMRQILEQSSALTSEVPEGHLVGHSPSRGAWNLHISAPSSPPHLTQMSTSYRFEVFARQLAQQARKVASMYADPQQTLKNNVPMKASPMGDEAHANLSGAKPSAAHPSSCTQSAGFGSPVPLPLYSRMKPGNAGVENGAIPQQQRQQEAVQKESLAPAHAPARPFTSAKQPQTAQLTIFYAGMVNVYDEVPLDKAHAIMLLAGKGSTLSSNHTDIPEIDCGLASGRPVATVIPSAVSQPHSRAGSPAPQVATTTSVGPPPPPPGPVPSISNRPTPITTGVELPQARKASLARFLERRKNRVRKGPYTHTNNELVTNEARMRLNLKNSPSPSLSSRPSRRSLSPPEAGNQNNVSFNAISAGNRQAGALTSSASEP</sequence>
<feature type="domain" description="Tify" evidence="3">
    <location>
        <begin position="209"/>
        <end position="244"/>
    </location>
</feature>
<dbReference type="GO" id="GO:0005634">
    <property type="term" value="C:nucleus"/>
    <property type="evidence" value="ECO:0007669"/>
    <property type="project" value="TreeGrafter"/>
</dbReference>